<reference evidence="3" key="1">
    <citation type="journal article" date="2006" name="Science">
        <title>The genome of black cottonwood, Populus trichocarpa (Torr. &amp; Gray).</title>
        <authorList>
            <person name="Tuskan G.A."/>
            <person name="Difazio S."/>
            <person name="Jansson S."/>
            <person name="Bohlmann J."/>
            <person name="Grigoriev I."/>
            <person name="Hellsten U."/>
            <person name="Putnam N."/>
            <person name="Ralph S."/>
            <person name="Rombauts S."/>
            <person name="Salamov A."/>
            <person name="Schein J."/>
            <person name="Sterck L."/>
            <person name="Aerts A."/>
            <person name="Bhalerao R.R."/>
            <person name="Bhalerao R.P."/>
            <person name="Blaudez D."/>
            <person name="Boerjan W."/>
            <person name="Brun A."/>
            <person name="Brunner A."/>
            <person name="Busov V."/>
            <person name="Campbell M."/>
            <person name="Carlson J."/>
            <person name="Chalot M."/>
            <person name="Chapman J."/>
            <person name="Chen G.L."/>
            <person name="Cooper D."/>
            <person name="Coutinho P.M."/>
            <person name="Couturier J."/>
            <person name="Covert S."/>
            <person name="Cronk Q."/>
            <person name="Cunningham R."/>
            <person name="Davis J."/>
            <person name="Degroeve S."/>
            <person name="Dejardin A."/>
            <person name="Depamphilis C."/>
            <person name="Detter J."/>
            <person name="Dirks B."/>
            <person name="Dubchak I."/>
            <person name="Duplessis S."/>
            <person name="Ehlting J."/>
            <person name="Ellis B."/>
            <person name="Gendler K."/>
            <person name="Goodstein D."/>
            <person name="Gribskov M."/>
            <person name="Grimwood J."/>
            <person name="Groover A."/>
            <person name="Gunter L."/>
            <person name="Hamberger B."/>
            <person name="Heinze B."/>
            <person name="Helariutta Y."/>
            <person name="Henrissat B."/>
            <person name="Holligan D."/>
            <person name="Holt R."/>
            <person name="Huang W."/>
            <person name="Islam-Faridi N."/>
            <person name="Jones S."/>
            <person name="Jones-Rhoades M."/>
            <person name="Jorgensen R."/>
            <person name="Joshi C."/>
            <person name="Kangasjarvi J."/>
            <person name="Karlsson J."/>
            <person name="Kelleher C."/>
            <person name="Kirkpatrick R."/>
            <person name="Kirst M."/>
            <person name="Kohler A."/>
            <person name="Kalluri U."/>
            <person name="Larimer F."/>
            <person name="Leebens-Mack J."/>
            <person name="Leple J.C."/>
            <person name="Locascio P."/>
            <person name="Lou Y."/>
            <person name="Lucas S."/>
            <person name="Martin F."/>
            <person name="Montanini B."/>
            <person name="Napoli C."/>
            <person name="Nelson D.R."/>
            <person name="Nelson C."/>
            <person name="Nieminen K."/>
            <person name="Nilsson O."/>
            <person name="Pereda V."/>
            <person name="Peter G."/>
            <person name="Philippe R."/>
            <person name="Pilate G."/>
            <person name="Poliakov A."/>
            <person name="Razumovskaya J."/>
            <person name="Richardson P."/>
            <person name="Rinaldi C."/>
            <person name="Ritland K."/>
            <person name="Rouze P."/>
            <person name="Ryaboy D."/>
            <person name="Schmutz J."/>
            <person name="Schrader J."/>
            <person name="Segerman B."/>
            <person name="Shin H."/>
            <person name="Siddiqui A."/>
            <person name="Sterky F."/>
            <person name="Terry A."/>
            <person name="Tsai C.J."/>
            <person name="Uberbacher E."/>
            <person name="Unneberg P."/>
            <person name="Vahala J."/>
            <person name="Wall K."/>
            <person name="Wessler S."/>
            <person name="Yang G."/>
            <person name="Yin T."/>
            <person name="Douglas C."/>
            <person name="Marra M."/>
            <person name="Sandberg G."/>
            <person name="Van de Peer Y."/>
            <person name="Rokhsar D."/>
        </authorList>
    </citation>
    <scope>NUCLEOTIDE SEQUENCE [LARGE SCALE GENOMIC DNA]</scope>
    <source>
        <strain evidence="3">Nisqually-1</strain>
    </source>
</reference>
<dbReference type="Pfam" id="PF00931">
    <property type="entry name" value="NB-ARC"/>
    <property type="match status" value="1"/>
</dbReference>
<dbReference type="PANTHER" id="PTHR23155:SF1032">
    <property type="entry name" value="NB-ARC DOMAIN-CONTAINING PROTEIN"/>
    <property type="match status" value="1"/>
</dbReference>
<dbReference type="Gene3D" id="3.40.50.300">
    <property type="entry name" value="P-loop containing nucleotide triphosphate hydrolases"/>
    <property type="match status" value="1"/>
</dbReference>
<dbReference type="FunFam" id="3.40.50.300:FF:001091">
    <property type="entry name" value="Probable disease resistance protein At1g61300"/>
    <property type="match status" value="1"/>
</dbReference>
<dbReference type="AlphaFoldDB" id="A0A3N7FF93"/>
<evidence type="ECO:0000313" key="3">
    <source>
        <dbReference type="EMBL" id="RQO93220.1"/>
    </source>
</evidence>
<reference evidence="3" key="2">
    <citation type="submission" date="2017-07" db="EMBL/GenBank/DDBJ databases">
        <title>WGS assembly of Populus trichocarpa.</title>
        <authorList>
            <person name="Tuskan G."/>
            <person name="Difazio S."/>
            <person name="Jansson S."/>
            <person name="Bohlmann J."/>
            <person name="Grigoriev I."/>
            <person name="Hellsten U."/>
            <person name="Putnam N."/>
            <person name="Ralph S."/>
            <person name="Rombauts S."/>
            <person name="Salamov A."/>
            <person name="Schein J."/>
            <person name="Sterck L."/>
            <person name="Aerts A."/>
            <person name="Bhalerao R."/>
            <person name="Bhalerao R."/>
            <person name="Blaudez D."/>
            <person name="Boerjan W."/>
            <person name="Brun A."/>
            <person name="Brunner A."/>
            <person name="Busov V."/>
            <person name="Campbell M."/>
            <person name="Carlson J."/>
            <person name="Chalot M."/>
            <person name="Chapman J."/>
            <person name="Chen G."/>
            <person name="Cooper D."/>
            <person name="Coutinho P."/>
            <person name="Couturier J."/>
            <person name="Covert S."/>
            <person name="Cronk Q."/>
            <person name="Cunningham R."/>
            <person name="Davis J."/>
            <person name="Degroeve S."/>
            <person name="Dejardin A."/>
            <person name="Depamphilis C."/>
            <person name="Detter J."/>
            <person name="Dirks B."/>
            <person name="Dubchak I."/>
            <person name="Duplessis S."/>
            <person name="Ehlting J."/>
            <person name="Ellis B."/>
            <person name="Gendler K."/>
            <person name="Goodstein D."/>
            <person name="Gribskov M."/>
            <person name="Grimwood J."/>
            <person name="Groover A."/>
            <person name="Gunter L."/>
            <person name="Hamberger B."/>
            <person name="Heinze B."/>
            <person name="Helariutta Y."/>
            <person name="Henrissat B."/>
            <person name="Holligan D."/>
            <person name="Holt R."/>
            <person name="Huang W."/>
            <person name="Islam-Faridi N."/>
            <person name="Jones S."/>
            <person name="Jones-Rhoades M."/>
            <person name="Jorgensen R."/>
            <person name="Joshi C."/>
            <person name="Kangasjarvi J."/>
            <person name="Karlsson J."/>
            <person name="Kelleher C."/>
            <person name="Kirkpatrick R."/>
            <person name="Kirst M."/>
            <person name="Kohler A."/>
            <person name="Kalluri U."/>
            <person name="Larimer F."/>
            <person name="Leebens-Mack J."/>
            <person name="Leple J."/>
            <person name="Locascio P."/>
            <person name="Lou Y."/>
            <person name="Lucas S."/>
            <person name="Martin F."/>
            <person name="Montanini B."/>
            <person name="Napoli C."/>
            <person name="Nelson D."/>
            <person name="Nelson C."/>
            <person name="Nieminen K."/>
            <person name="Nilsson O."/>
            <person name="Pereda V."/>
            <person name="Peter G."/>
            <person name="Philippe R."/>
            <person name="Pilate G."/>
            <person name="Poliakov A."/>
            <person name="Razumovskaya J."/>
            <person name="Richardson P."/>
            <person name="Rinaldi C."/>
            <person name="Ritland K."/>
            <person name="Rouze P."/>
            <person name="Ryaboy D."/>
            <person name="Schmutz J."/>
            <person name="Schrader J."/>
            <person name="Segerman B."/>
            <person name="Shin H."/>
            <person name="Siddiqui A."/>
            <person name="Sterky F."/>
            <person name="Terry A."/>
            <person name="Tsai C."/>
            <person name="Uberbacher E."/>
            <person name="Unneberg P."/>
            <person name="Vahala J."/>
            <person name="Wall K."/>
            <person name="Wessler S."/>
            <person name="Yang G."/>
            <person name="Yin T."/>
            <person name="Douglas C."/>
            <person name="Marra M."/>
            <person name="Sandberg G."/>
            <person name="Van De Peer Y."/>
            <person name="Rokhsar D."/>
        </authorList>
    </citation>
    <scope>NUCLEOTIDE SEQUENCE</scope>
    <source>
        <strain evidence="3">Nisqually-1</strain>
    </source>
</reference>
<dbReference type="InterPro" id="IPR027417">
    <property type="entry name" value="P-loop_NTPase"/>
</dbReference>
<evidence type="ECO:0000259" key="2">
    <source>
        <dbReference type="Pfam" id="PF00931"/>
    </source>
</evidence>
<proteinExistence type="predicted"/>
<dbReference type="InParanoid" id="A0A3N7FF93"/>
<name>A0A3N7FF93_POPTR</name>
<gene>
    <name evidence="3" type="ORF">POPTR_T026540</name>
</gene>
<feature type="domain" description="NB-ARC" evidence="2">
    <location>
        <begin position="5"/>
        <end position="153"/>
    </location>
</feature>
<dbReference type="GO" id="GO:0098542">
    <property type="term" value="P:defense response to other organism"/>
    <property type="evidence" value="ECO:0000318"/>
    <property type="project" value="GO_Central"/>
</dbReference>
<protein>
    <recommendedName>
        <fullName evidence="2">NB-ARC domain-containing protein</fullName>
    </recommendedName>
</protein>
<dbReference type="PANTHER" id="PTHR23155">
    <property type="entry name" value="DISEASE RESISTANCE PROTEIN RP"/>
    <property type="match status" value="1"/>
</dbReference>
<dbReference type="PRINTS" id="PR00364">
    <property type="entry name" value="DISEASERSIST"/>
</dbReference>
<dbReference type="InterPro" id="IPR042197">
    <property type="entry name" value="Apaf_helical"/>
</dbReference>
<dbReference type="SUPFAM" id="SSF52540">
    <property type="entry name" value="P-loop containing nucleoside triphosphate hydrolases"/>
    <property type="match status" value="1"/>
</dbReference>
<accession>A0A3N7FF93</accession>
<dbReference type="InterPro" id="IPR002182">
    <property type="entry name" value="NB-ARC"/>
</dbReference>
<sequence length="252" mass="29071">MDGEVLSMGIYGMGGVGKSTILQHIYNEFLQKPDICNHVWWVTVSQDFSINRLQNLIAKHLDLDLSREDDDLHKAAKLSEKLKKKQKWILILDDLWNNFELHKVGIPEKLEGCKLIITTRSEMICHRMACQHKIKVKPLSDGEAWTLFMEKLGHDIALSPYMERIAKAVARECDGLPLGIITVAGSLRGVDDLHEWRNTLKKLKESEFRDNEVFKLLRFSYDRLGDLALQQCLLYCALFPEDHVIERMQLIA</sequence>
<dbReference type="InterPro" id="IPR044974">
    <property type="entry name" value="Disease_R_plants"/>
</dbReference>
<keyword evidence="1" id="KW-0611">Plant defense</keyword>
<dbReference type="GO" id="GO:0043531">
    <property type="term" value="F:ADP binding"/>
    <property type="evidence" value="ECO:0007669"/>
    <property type="project" value="InterPro"/>
</dbReference>
<dbReference type="Gene3D" id="1.10.8.430">
    <property type="entry name" value="Helical domain of apoptotic protease-activating factors"/>
    <property type="match status" value="1"/>
</dbReference>
<evidence type="ECO:0000256" key="1">
    <source>
        <dbReference type="ARBA" id="ARBA00022821"/>
    </source>
</evidence>
<dbReference type="EMBL" id="KZ623348">
    <property type="protein sequence ID" value="RQO93220.1"/>
    <property type="molecule type" value="Genomic_DNA"/>
</dbReference>
<organism evidence="3">
    <name type="scientific">Populus trichocarpa</name>
    <name type="common">Western balsam poplar</name>
    <name type="synonym">Populus balsamifera subsp. trichocarpa</name>
    <dbReference type="NCBI Taxonomy" id="3694"/>
    <lineage>
        <taxon>Eukaryota</taxon>
        <taxon>Viridiplantae</taxon>
        <taxon>Streptophyta</taxon>
        <taxon>Embryophyta</taxon>
        <taxon>Tracheophyta</taxon>
        <taxon>Spermatophyta</taxon>
        <taxon>Magnoliopsida</taxon>
        <taxon>eudicotyledons</taxon>
        <taxon>Gunneridae</taxon>
        <taxon>Pentapetalae</taxon>
        <taxon>rosids</taxon>
        <taxon>fabids</taxon>
        <taxon>Malpighiales</taxon>
        <taxon>Salicaceae</taxon>
        <taxon>Saliceae</taxon>
        <taxon>Populus</taxon>
    </lineage>
</organism>